<evidence type="ECO:0000313" key="5">
    <source>
        <dbReference type="EMBL" id="MFC3914072.1"/>
    </source>
</evidence>
<dbReference type="InterPro" id="IPR014036">
    <property type="entry name" value="DeoR-like_C"/>
</dbReference>
<keyword evidence="2 5" id="KW-0238">DNA-binding</keyword>
<dbReference type="InterPro" id="IPR001034">
    <property type="entry name" value="DeoR_HTH"/>
</dbReference>
<dbReference type="EMBL" id="JBHSAF010000014">
    <property type="protein sequence ID" value="MFC3914072.1"/>
    <property type="molecule type" value="Genomic_DNA"/>
</dbReference>
<dbReference type="InterPro" id="IPR037171">
    <property type="entry name" value="NagB/RpiA_transferase-like"/>
</dbReference>
<dbReference type="Pfam" id="PF00455">
    <property type="entry name" value="DeoRC"/>
    <property type="match status" value="1"/>
</dbReference>
<dbReference type="SUPFAM" id="SSF46785">
    <property type="entry name" value="Winged helix' DNA-binding domain"/>
    <property type="match status" value="1"/>
</dbReference>
<dbReference type="Pfam" id="PF08220">
    <property type="entry name" value="HTH_DeoR"/>
    <property type="match status" value="1"/>
</dbReference>
<dbReference type="Gene3D" id="3.40.50.1360">
    <property type="match status" value="1"/>
</dbReference>
<dbReference type="PRINTS" id="PR00033">
    <property type="entry name" value="HTHASNC"/>
</dbReference>
<comment type="caution">
    <text evidence="5">The sequence shown here is derived from an EMBL/GenBank/DDBJ whole genome shotgun (WGS) entry which is preliminary data.</text>
</comment>
<dbReference type="InterPro" id="IPR018356">
    <property type="entry name" value="Tscrpt_reg_HTH_DeoR_CS"/>
</dbReference>
<dbReference type="Gene3D" id="1.10.10.10">
    <property type="entry name" value="Winged helix-like DNA-binding domain superfamily/Winged helix DNA-binding domain"/>
    <property type="match status" value="1"/>
</dbReference>
<dbReference type="PRINTS" id="PR00037">
    <property type="entry name" value="HTHLACR"/>
</dbReference>
<protein>
    <submittedName>
        <fullName evidence="5">DNA-binding transcriptional regulator YciT</fullName>
    </submittedName>
</protein>
<dbReference type="InterPro" id="IPR036388">
    <property type="entry name" value="WH-like_DNA-bd_sf"/>
</dbReference>
<evidence type="ECO:0000259" key="4">
    <source>
        <dbReference type="PROSITE" id="PS51000"/>
    </source>
</evidence>
<dbReference type="NCBIfam" id="NF040887">
    <property type="entry name" value="trans_reg_YciT"/>
    <property type="match status" value="1"/>
</dbReference>
<name>A0ABV8CQ94_9GAMM</name>
<keyword evidence="6" id="KW-1185">Reference proteome</keyword>
<organism evidence="5 6">
    <name type="scientific">Pseudaeromonas sharmana</name>
    <dbReference type="NCBI Taxonomy" id="328412"/>
    <lineage>
        <taxon>Bacteria</taxon>
        <taxon>Pseudomonadati</taxon>
        <taxon>Pseudomonadota</taxon>
        <taxon>Gammaproteobacteria</taxon>
        <taxon>Aeromonadales</taxon>
        <taxon>Aeromonadaceae</taxon>
        <taxon>Pseudaeromonas</taxon>
    </lineage>
</organism>
<reference evidence="6" key="1">
    <citation type="journal article" date="2019" name="Int. J. Syst. Evol. Microbiol.">
        <title>The Global Catalogue of Microorganisms (GCM) 10K type strain sequencing project: providing services to taxonomists for standard genome sequencing and annotation.</title>
        <authorList>
            <consortium name="The Broad Institute Genomics Platform"/>
            <consortium name="The Broad Institute Genome Sequencing Center for Infectious Disease"/>
            <person name="Wu L."/>
            <person name="Ma J."/>
        </authorList>
    </citation>
    <scope>NUCLEOTIDE SEQUENCE [LARGE SCALE GENOMIC DNA]</scope>
    <source>
        <strain evidence="6">CCUG 54939</strain>
    </source>
</reference>
<dbReference type="RefSeq" id="WP_377152565.1">
    <property type="nucleotide sequence ID" value="NZ_JBHSAF010000014.1"/>
</dbReference>
<evidence type="ECO:0000256" key="3">
    <source>
        <dbReference type="ARBA" id="ARBA00023163"/>
    </source>
</evidence>
<dbReference type="GO" id="GO:0003677">
    <property type="term" value="F:DNA binding"/>
    <property type="evidence" value="ECO:0007669"/>
    <property type="project" value="UniProtKB-KW"/>
</dbReference>
<feature type="domain" description="HTH deoR-type" evidence="4">
    <location>
        <begin position="1"/>
        <end position="56"/>
    </location>
</feature>
<dbReference type="SUPFAM" id="SSF100950">
    <property type="entry name" value="NagB/RpiA/CoA transferase-like"/>
    <property type="match status" value="1"/>
</dbReference>
<sequence>MHPRHSVILELVNERGRISVVELSDQVGVSEVTVRQDLNYLEEKGFLKRVHGAATVMDSDDPEHRQWARSKIKLHIAERAASMVAAGECVLIEGGSANTMLAKLLGERGDVCIITSSSYIAHQLRDSSSEVILLGGQYQSASESLVGPLTRLCIQHVHFSKAFIGVDGFHVHTGFTNRNMMRADVANTILAKGQQNIILTDSSKFGRIHPGSIGPIAAIGCVITDSHIPADAEAWLLQQGIQLDKVSR</sequence>
<gene>
    <name evidence="5" type="ORF">ACFOSS_11410</name>
</gene>
<dbReference type="InterPro" id="IPR036390">
    <property type="entry name" value="WH_DNA-bd_sf"/>
</dbReference>
<dbReference type="PROSITE" id="PS00894">
    <property type="entry name" value="HTH_DEOR_1"/>
    <property type="match status" value="1"/>
</dbReference>
<accession>A0ABV8CQ94</accession>
<dbReference type="PANTHER" id="PTHR30363">
    <property type="entry name" value="HTH-TYPE TRANSCRIPTIONAL REGULATOR SRLR-RELATED"/>
    <property type="match status" value="1"/>
</dbReference>
<keyword evidence="3" id="KW-0804">Transcription</keyword>
<dbReference type="Proteomes" id="UP001595692">
    <property type="component" value="Unassembled WGS sequence"/>
</dbReference>
<dbReference type="SMART" id="SM01134">
    <property type="entry name" value="DeoRC"/>
    <property type="match status" value="1"/>
</dbReference>
<dbReference type="PROSITE" id="PS51000">
    <property type="entry name" value="HTH_DEOR_2"/>
    <property type="match status" value="1"/>
</dbReference>
<evidence type="ECO:0000256" key="1">
    <source>
        <dbReference type="ARBA" id="ARBA00023015"/>
    </source>
</evidence>
<evidence type="ECO:0000313" key="6">
    <source>
        <dbReference type="Proteomes" id="UP001595692"/>
    </source>
</evidence>
<proteinExistence type="predicted"/>
<evidence type="ECO:0000256" key="2">
    <source>
        <dbReference type="ARBA" id="ARBA00023125"/>
    </source>
</evidence>
<dbReference type="SMART" id="SM00420">
    <property type="entry name" value="HTH_DEOR"/>
    <property type="match status" value="1"/>
</dbReference>
<keyword evidence="1" id="KW-0805">Transcription regulation</keyword>
<dbReference type="InterPro" id="IPR050313">
    <property type="entry name" value="Carb_Metab_HTH_regulators"/>
</dbReference>
<dbReference type="InterPro" id="IPR000485">
    <property type="entry name" value="AsnC-type_HTH_dom"/>
</dbReference>
<dbReference type="PANTHER" id="PTHR30363:SF59">
    <property type="entry name" value="DEOR FAMILY REGULATORY PROTEIN"/>
    <property type="match status" value="1"/>
</dbReference>